<dbReference type="EMBL" id="CP011391">
    <property type="protein sequence ID" value="AMK54935.1"/>
    <property type="molecule type" value="Genomic_DNA"/>
</dbReference>
<accession>A0A140DWA8</accession>
<keyword evidence="1" id="KW-0472">Membrane</keyword>
<gene>
    <name evidence="2" type="ORF">AALO17_18010</name>
</gene>
<evidence type="ECO:0000313" key="2">
    <source>
        <dbReference type="EMBL" id="AMK54935.1"/>
    </source>
</evidence>
<sequence>MPARRLFLFLSLSAIIGILLHRYFIFWQPLHEPDCIGFFKILTTTLRSLTTFSHHFRYNRLCEKET</sequence>
<proteinExistence type="predicted"/>
<reference evidence="2 3" key="1">
    <citation type="journal article" date="2016" name="Gut Pathog.">
        <title>Whole genome sequencing of "Faecalibaculum rodentium" ALO17, isolated from C57BL/6J laboratory mouse feces.</title>
        <authorList>
            <person name="Lim S."/>
            <person name="Chang D.H."/>
            <person name="Ahn S."/>
            <person name="Kim B.C."/>
        </authorList>
    </citation>
    <scope>NUCLEOTIDE SEQUENCE [LARGE SCALE GENOMIC DNA]</scope>
    <source>
        <strain evidence="2 3">Alo17</strain>
    </source>
</reference>
<protein>
    <submittedName>
        <fullName evidence="2">Uncharacterized protein</fullName>
    </submittedName>
</protein>
<keyword evidence="3" id="KW-1185">Reference proteome</keyword>
<evidence type="ECO:0000256" key="1">
    <source>
        <dbReference type="SAM" id="Phobius"/>
    </source>
</evidence>
<keyword evidence="1" id="KW-1133">Transmembrane helix</keyword>
<dbReference type="STRING" id="1702221.AALO17_18010"/>
<dbReference type="Proteomes" id="UP000069771">
    <property type="component" value="Chromosome"/>
</dbReference>
<organism evidence="2 3">
    <name type="scientific">Faecalibaculum rodentium</name>
    <dbReference type="NCBI Taxonomy" id="1702221"/>
    <lineage>
        <taxon>Bacteria</taxon>
        <taxon>Bacillati</taxon>
        <taxon>Bacillota</taxon>
        <taxon>Erysipelotrichia</taxon>
        <taxon>Erysipelotrichales</taxon>
        <taxon>Erysipelotrichaceae</taxon>
        <taxon>Faecalibaculum</taxon>
    </lineage>
</organism>
<keyword evidence="1" id="KW-0812">Transmembrane</keyword>
<dbReference type="AlphaFoldDB" id="A0A140DWA8"/>
<feature type="transmembrane region" description="Helical" evidence="1">
    <location>
        <begin position="6"/>
        <end position="25"/>
    </location>
</feature>
<dbReference type="KEGG" id="fro:AALO17_18010"/>
<name>A0A140DWA8_9FIRM</name>
<evidence type="ECO:0000313" key="3">
    <source>
        <dbReference type="Proteomes" id="UP000069771"/>
    </source>
</evidence>